<proteinExistence type="predicted"/>
<keyword evidence="2" id="KW-1185">Reference proteome</keyword>
<evidence type="ECO:0000313" key="1">
    <source>
        <dbReference type="EMBL" id="KAK2071570.1"/>
    </source>
</evidence>
<dbReference type="AlphaFoldDB" id="A0AAD9I6R8"/>
<reference evidence="1" key="1">
    <citation type="journal article" date="2023" name="Mol. Plant Microbe Interact.">
        <title>Elucidating the Obligate Nature and Biological Capacity of an Invasive Fungal Corn Pathogen.</title>
        <authorList>
            <person name="MacCready J.S."/>
            <person name="Roggenkamp E.M."/>
            <person name="Gdanetz K."/>
            <person name="Chilvers M.I."/>
        </authorList>
    </citation>
    <scope>NUCLEOTIDE SEQUENCE</scope>
    <source>
        <strain evidence="1">PM02</strain>
    </source>
</reference>
<gene>
    <name evidence="1" type="ORF">P8C59_005982</name>
</gene>
<comment type="caution">
    <text evidence="1">The sequence shown here is derived from an EMBL/GenBank/DDBJ whole genome shotgun (WGS) entry which is preliminary data.</text>
</comment>
<organism evidence="1 2">
    <name type="scientific">Phyllachora maydis</name>
    <dbReference type="NCBI Taxonomy" id="1825666"/>
    <lineage>
        <taxon>Eukaryota</taxon>
        <taxon>Fungi</taxon>
        <taxon>Dikarya</taxon>
        <taxon>Ascomycota</taxon>
        <taxon>Pezizomycotina</taxon>
        <taxon>Sordariomycetes</taxon>
        <taxon>Sordariomycetidae</taxon>
        <taxon>Phyllachorales</taxon>
        <taxon>Phyllachoraceae</taxon>
        <taxon>Phyllachora</taxon>
    </lineage>
</organism>
<dbReference type="EMBL" id="JAQQPM010000005">
    <property type="protein sequence ID" value="KAK2071570.1"/>
    <property type="molecule type" value="Genomic_DNA"/>
</dbReference>
<name>A0AAD9I6R8_9PEZI</name>
<evidence type="ECO:0000313" key="2">
    <source>
        <dbReference type="Proteomes" id="UP001217918"/>
    </source>
</evidence>
<protein>
    <submittedName>
        <fullName evidence="1">Uncharacterized protein</fullName>
    </submittedName>
</protein>
<sequence>MPPRRAADDDSLIALRFKLGIYTICELVDTTTPFSDITAELLNALRERYPDGLRSPGGGRTISVPKAGDEVQVVYGILKAPTDPSQGWKPFKVTDKDTPASKGLRKAAVLAFKILGPDEGAEEVKFEVDFPQAEE</sequence>
<dbReference type="Proteomes" id="UP001217918">
    <property type="component" value="Unassembled WGS sequence"/>
</dbReference>
<accession>A0AAD9I6R8</accession>